<dbReference type="SUPFAM" id="SSF57756">
    <property type="entry name" value="Retrovirus zinc finger-like domains"/>
    <property type="match status" value="1"/>
</dbReference>
<dbReference type="GO" id="GO:0003676">
    <property type="term" value="F:nucleic acid binding"/>
    <property type="evidence" value="ECO:0007669"/>
    <property type="project" value="InterPro"/>
</dbReference>
<dbReference type="Proteomes" id="UP000030854">
    <property type="component" value="Unassembled WGS sequence"/>
</dbReference>
<evidence type="ECO:0000256" key="2">
    <source>
        <dbReference type="SAM" id="MobiDB-lite"/>
    </source>
</evidence>
<dbReference type="HOGENOM" id="CLU_510174_0_0_1"/>
<dbReference type="SMART" id="SM00343">
    <property type="entry name" value="ZnF_C2HC"/>
    <property type="match status" value="1"/>
</dbReference>
<keyword evidence="5" id="KW-1185">Reference proteome</keyword>
<keyword evidence="1" id="KW-0479">Metal-binding</keyword>
<dbReference type="PROSITE" id="PS50158">
    <property type="entry name" value="ZF_CCHC"/>
    <property type="match status" value="1"/>
</dbReference>
<organism evidence="4 5">
    <name type="scientific">Uncinula necator</name>
    <name type="common">Grape powdery mildew</name>
    <dbReference type="NCBI Taxonomy" id="52586"/>
    <lineage>
        <taxon>Eukaryota</taxon>
        <taxon>Fungi</taxon>
        <taxon>Dikarya</taxon>
        <taxon>Ascomycota</taxon>
        <taxon>Pezizomycotina</taxon>
        <taxon>Leotiomycetes</taxon>
        <taxon>Erysiphales</taxon>
        <taxon>Erysiphaceae</taxon>
        <taxon>Erysiphe</taxon>
    </lineage>
</organism>
<dbReference type="Pfam" id="PF00098">
    <property type="entry name" value="zf-CCHC"/>
    <property type="match status" value="1"/>
</dbReference>
<gene>
    <name evidence="4" type="ORF">EV44_g6054</name>
</gene>
<accession>A0A0B1P4Q6</accession>
<evidence type="ECO:0000259" key="3">
    <source>
        <dbReference type="PROSITE" id="PS50158"/>
    </source>
</evidence>
<dbReference type="EMBL" id="JNVN01001546">
    <property type="protein sequence ID" value="KHJ33253.1"/>
    <property type="molecule type" value="Genomic_DNA"/>
</dbReference>
<keyword evidence="1" id="KW-0863">Zinc-finger</keyword>
<sequence>MGPRTRSQSQASKSRSEGDGSLNTRIDILEQKFEEVIEDIEKSNRLVEDKLKIMASVIKNQVENKIESKMRSEFESMTEILKKTLNDMNSTKNNPASPENSFVSMNFKGSDIPASPGKVSQEQETTQFKLTDNADEPDGVFKSDLGEPSRFPNGDFNLQIPFQLPQACTAQEKRILDDWPEVVLPSQAKLYGATSHKNRVTFAPGTCLSFADSKVLPTLAQIQEQLKTALIPYQFWAMRLVSIMNEDFQQVATWAKRGNPTWLDLVEAIIQVLKKHQTLYSQMTQFARMAPKYEEDKLQFLRRIRNAYYQLPSIHQSSLAVKEAFRDHMQQHLPLVLLHMGNKLSTKSTADAIEEAMRINTMLARELGSKFNSSDTRSSTLIHPTLESTFSSSANEPAFPASVSENHCFLCKQKGHWANNCPTAAQKKSQFTRPSDGQPIVIKGTLYKNQLVKFSDKLKNKYSNFKNRPQTSNKYNSNTRNRNYLASSQIKSDDDVSFIDEHEVNDDNKIDDDDDDDDEMMELYLRMNEELTTA</sequence>
<protein>
    <recommendedName>
        <fullName evidence="3">CCHC-type domain-containing protein</fullName>
    </recommendedName>
</protein>
<feature type="domain" description="CCHC-type" evidence="3">
    <location>
        <begin position="408"/>
        <end position="422"/>
    </location>
</feature>
<dbReference type="InterPro" id="IPR036875">
    <property type="entry name" value="Znf_CCHC_sf"/>
</dbReference>
<evidence type="ECO:0000313" key="4">
    <source>
        <dbReference type="EMBL" id="KHJ33253.1"/>
    </source>
</evidence>
<dbReference type="InterPro" id="IPR001878">
    <property type="entry name" value="Znf_CCHC"/>
</dbReference>
<comment type="caution">
    <text evidence="4">The sequence shown here is derived from an EMBL/GenBank/DDBJ whole genome shotgun (WGS) entry which is preliminary data.</text>
</comment>
<evidence type="ECO:0000313" key="5">
    <source>
        <dbReference type="Proteomes" id="UP000030854"/>
    </source>
</evidence>
<proteinExistence type="predicted"/>
<dbReference type="GO" id="GO:0008270">
    <property type="term" value="F:zinc ion binding"/>
    <property type="evidence" value="ECO:0007669"/>
    <property type="project" value="UniProtKB-KW"/>
</dbReference>
<reference evidence="4 5" key="1">
    <citation type="journal article" date="2014" name="BMC Genomics">
        <title>Adaptive genomic structural variation in the grape powdery mildew pathogen, Erysiphe necator.</title>
        <authorList>
            <person name="Jones L."/>
            <person name="Riaz S."/>
            <person name="Morales-Cruz A."/>
            <person name="Amrine K.C."/>
            <person name="McGuire B."/>
            <person name="Gubler W.D."/>
            <person name="Walker M.A."/>
            <person name="Cantu D."/>
        </authorList>
    </citation>
    <scope>NUCLEOTIDE SEQUENCE [LARGE SCALE GENOMIC DNA]</scope>
    <source>
        <strain evidence="5">c</strain>
    </source>
</reference>
<keyword evidence="1" id="KW-0862">Zinc</keyword>
<name>A0A0B1P4Q6_UNCNE</name>
<feature type="compositionally biased region" description="Polar residues" evidence="2">
    <location>
        <begin position="1"/>
        <end position="13"/>
    </location>
</feature>
<dbReference type="Gene3D" id="4.10.60.10">
    <property type="entry name" value="Zinc finger, CCHC-type"/>
    <property type="match status" value="1"/>
</dbReference>
<dbReference type="AlphaFoldDB" id="A0A0B1P4Q6"/>
<feature type="region of interest" description="Disordered" evidence="2">
    <location>
        <begin position="1"/>
        <end position="24"/>
    </location>
</feature>
<evidence type="ECO:0000256" key="1">
    <source>
        <dbReference type="PROSITE-ProRule" id="PRU00047"/>
    </source>
</evidence>